<name>A0ABD6DHG2_9EURY</name>
<evidence type="ECO:0000313" key="3">
    <source>
        <dbReference type="Proteomes" id="UP001597034"/>
    </source>
</evidence>
<evidence type="ECO:0000313" key="2">
    <source>
        <dbReference type="EMBL" id="MFD1645553.1"/>
    </source>
</evidence>
<dbReference type="RefSeq" id="WP_256398931.1">
    <property type="nucleotide sequence ID" value="NZ_JANHJR010000001.1"/>
</dbReference>
<gene>
    <name evidence="2" type="ORF">ACFSBL_07650</name>
</gene>
<sequence length="148" mass="16830">MNEDGGEAAEKVHPRDEDRLSYLPDELRVDGEPLGLRRFTDDEGHTVGSEWVYTDDETTERLDSRDFERQSTHCGSERKRIKHPFQAMSEVDITLRSERADRWNEAMDEPADRPGYRPPRPAALGIILASWDDEYGGLRARGGTGLLS</sequence>
<keyword evidence="3" id="KW-1185">Reference proteome</keyword>
<comment type="caution">
    <text evidence="2">The sequence shown here is derived from an EMBL/GenBank/DDBJ whole genome shotgun (WGS) entry which is preliminary data.</text>
</comment>
<accession>A0ABD6DHG2</accession>
<reference evidence="2 3" key="1">
    <citation type="journal article" date="2019" name="Int. J. Syst. Evol. Microbiol.">
        <title>The Global Catalogue of Microorganisms (GCM) 10K type strain sequencing project: providing services to taxonomists for standard genome sequencing and annotation.</title>
        <authorList>
            <consortium name="The Broad Institute Genomics Platform"/>
            <consortium name="The Broad Institute Genome Sequencing Center for Infectious Disease"/>
            <person name="Wu L."/>
            <person name="Ma J."/>
        </authorList>
    </citation>
    <scope>NUCLEOTIDE SEQUENCE [LARGE SCALE GENOMIC DNA]</scope>
    <source>
        <strain evidence="2 3">CGMCC 1.10390</strain>
    </source>
</reference>
<dbReference type="EMBL" id="JBHUDO010000002">
    <property type="protein sequence ID" value="MFD1645553.1"/>
    <property type="molecule type" value="Genomic_DNA"/>
</dbReference>
<feature type="region of interest" description="Disordered" evidence="1">
    <location>
        <begin position="1"/>
        <end position="24"/>
    </location>
</feature>
<organism evidence="2 3">
    <name type="scientific">Haloarchaeobius litoreus</name>
    <dbReference type="NCBI Taxonomy" id="755306"/>
    <lineage>
        <taxon>Archaea</taxon>
        <taxon>Methanobacteriati</taxon>
        <taxon>Methanobacteriota</taxon>
        <taxon>Stenosarchaea group</taxon>
        <taxon>Halobacteria</taxon>
        <taxon>Halobacteriales</taxon>
        <taxon>Halorubellaceae</taxon>
        <taxon>Haloarchaeobius</taxon>
    </lineage>
</organism>
<proteinExistence type="predicted"/>
<evidence type="ECO:0000256" key="1">
    <source>
        <dbReference type="SAM" id="MobiDB-lite"/>
    </source>
</evidence>
<dbReference type="Proteomes" id="UP001597034">
    <property type="component" value="Unassembled WGS sequence"/>
</dbReference>
<feature type="compositionally biased region" description="Basic and acidic residues" evidence="1">
    <location>
        <begin position="8"/>
        <end position="24"/>
    </location>
</feature>
<protein>
    <submittedName>
        <fullName evidence="2">Uncharacterized protein</fullName>
    </submittedName>
</protein>
<dbReference type="AlphaFoldDB" id="A0ABD6DHG2"/>